<name>A0ABT2H5W1_9MICO</name>
<reference evidence="3" key="1">
    <citation type="submission" date="2022-08" db="EMBL/GenBank/DDBJ databases">
        <authorList>
            <person name="Deng Y."/>
            <person name="Han X.-F."/>
            <person name="Zhang Y.-Q."/>
        </authorList>
    </citation>
    <scope>NUCLEOTIDE SEQUENCE</scope>
    <source>
        <strain evidence="3">CPCC 203386</strain>
    </source>
</reference>
<feature type="region of interest" description="Disordered" evidence="1">
    <location>
        <begin position="1"/>
        <end position="73"/>
    </location>
</feature>
<feature type="compositionally biased region" description="Pro residues" evidence="1">
    <location>
        <begin position="59"/>
        <end position="73"/>
    </location>
</feature>
<dbReference type="RefSeq" id="WP_259540251.1">
    <property type="nucleotide sequence ID" value="NZ_JANLCJ010000006.1"/>
</dbReference>
<feature type="compositionally biased region" description="Basic and acidic residues" evidence="1">
    <location>
        <begin position="1"/>
        <end position="17"/>
    </location>
</feature>
<dbReference type="Proteomes" id="UP001165586">
    <property type="component" value="Unassembled WGS sequence"/>
</dbReference>
<keyword evidence="2" id="KW-0472">Membrane</keyword>
<keyword evidence="4" id="KW-1185">Reference proteome</keyword>
<gene>
    <name evidence="3" type="ORF">N1032_16365</name>
</gene>
<feature type="compositionally biased region" description="Low complexity" evidence="1">
    <location>
        <begin position="49"/>
        <end position="58"/>
    </location>
</feature>
<keyword evidence="2" id="KW-0812">Transmembrane</keyword>
<evidence type="ECO:0000256" key="1">
    <source>
        <dbReference type="SAM" id="MobiDB-lite"/>
    </source>
</evidence>
<accession>A0ABT2H5W1</accession>
<evidence type="ECO:0000256" key="2">
    <source>
        <dbReference type="SAM" id="Phobius"/>
    </source>
</evidence>
<dbReference type="EMBL" id="JANLCJ010000006">
    <property type="protein sequence ID" value="MCS5735324.1"/>
    <property type="molecule type" value="Genomic_DNA"/>
</dbReference>
<proteinExistence type="predicted"/>
<feature type="region of interest" description="Disordered" evidence="1">
    <location>
        <begin position="113"/>
        <end position="132"/>
    </location>
</feature>
<evidence type="ECO:0000313" key="4">
    <source>
        <dbReference type="Proteomes" id="UP001165586"/>
    </source>
</evidence>
<organism evidence="3 4">
    <name type="scientific">Herbiconiux daphne</name>
    <dbReference type="NCBI Taxonomy" id="2970914"/>
    <lineage>
        <taxon>Bacteria</taxon>
        <taxon>Bacillati</taxon>
        <taxon>Actinomycetota</taxon>
        <taxon>Actinomycetes</taxon>
        <taxon>Micrococcales</taxon>
        <taxon>Microbacteriaceae</taxon>
        <taxon>Herbiconiux</taxon>
    </lineage>
</organism>
<protein>
    <recommendedName>
        <fullName evidence="5">DUF4878 domain-containing protein</fullName>
    </recommendedName>
</protein>
<sequence>MTDDRRPENDEPNEATRDNASQGLPPLPESLGQAGASVPPTPGQPLHSQPLLGQAAPGQPLPPGAYPPYSAAPPPKRGLGTGAIIGIVAGGIAVVVIVVLVIVLVVVRALVSSSGSDAGDSGDGTGGASASPSDAVTDYLTALSEGDADAALALLSSAPSDDTLLTDEVLAASVALAPISEIEVLDETVGNGSGDVTVAYRLGDTPVQSEFGVLDYDDDGVWQVTGGTSYLSVSKFDGLGFTVNGQPAEGDEFEVFPGAYQLATTLPNFALSGETVVLATEPFGTVDLQGIDPVLTDAATQQFRALVRSAVDACIASTTLAAGCGLDLPATLDDGTVLTDGTITRSLTADSSTTIDSLEPTLSYDNPTLAQGEFIGGIDVSAQCSQNGETGTCDLLFGPSLGQPSVDMASETPVVLWD</sequence>
<feature type="transmembrane region" description="Helical" evidence="2">
    <location>
        <begin position="83"/>
        <end position="107"/>
    </location>
</feature>
<evidence type="ECO:0000313" key="3">
    <source>
        <dbReference type="EMBL" id="MCS5735324.1"/>
    </source>
</evidence>
<comment type="caution">
    <text evidence="3">The sequence shown here is derived from an EMBL/GenBank/DDBJ whole genome shotgun (WGS) entry which is preliminary data.</text>
</comment>
<keyword evidence="2" id="KW-1133">Transmembrane helix</keyword>
<evidence type="ECO:0008006" key="5">
    <source>
        <dbReference type="Google" id="ProtNLM"/>
    </source>
</evidence>